<dbReference type="InterPro" id="IPR033747">
    <property type="entry name" value="PurE_ClassI"/>
</dbReference>
<keyword evidence="1 3" id="KW-0658">Purine biosynthesis</keyword>
<dbReference type="GO" id="GO:0034023">
    <property type="term" value="F:5-(carboxyamino)imidazole ribonucleotide mutase activity"/>
    <property type="evidence" value="ECO:0007669"/>
    <property type="project" value="UniProtKB-UniRule"/>
</dbReference>
<dbReference type="SMART" id="SM01001">
    <property type="entry name" value="AIRC"/>
    <property type="match status" value="1"/>
</dbReference>
<comment type="function">
    <text evidence="3 4">Catalyzes the conversion of N5-carboxyaminoimidazole ribonucleotide (N5-CAIR) to 4-carboxy-5-aminoimidazole ribonucleotide (CAIR).</text>
</comment>
<evidence type="ECO:0000256" key="5">
    <source>
        <dbReference type="PIRSR" id="PIRSR001338-1"/>
    </source>
</evidence>
<evidence type="ECO:0000313" key="7">
    <source>
        <dbReference type="EMBL" id="HIX52574.1"/>
    </source>
</evidence>
<dbReference type="Gene3D" id="3.40.50.1970">
    <property type="match status" value="1"/>
</dbReference>
<feature type="binding site" evidence="3 5">
    <location>
        <position position="40"/>
    </location>
    <ligand>
        <name>substrate</name>
    </ligand>
</feature>
<organism evidence="7 8">
    <name type="scientific">Candidatus Lachnoclostridium stercoripullorum</name>
    <dbReference type="NCBI Taxonomy" id="2838635"/>
    <lineage>
        <taxon>Bacteria</taxon>
        <taxon>Bacillati</taxon>
        <taxon>Bacillota</taxon>
        <taxon>Clostridia</taxon>
        <taxon>Lachnospirales</taxon>
        <taxon>Lachnospiraceae</taxon>
    </lineage>
</organism>
<gene>
    <name evidence="3 7" type="primary">purE</name>
    <name evidence="7" type="ORF">IAA28_07195</name>
</gene>
<dbReference type="PANTHER" id="PTHR23046">
    <property type="entry name" value="PHOSPHORIBOSYLAMINOIMIDAZOLE CARBOXYLASE CATALYTIC SUBUNIT"/>
    <property type="match status" value="1"/>
</dbReference>
<evidence type="ECO:0000256" key="4">
    <source>
        <dbReference type="PIRNR" id="PIRNR001338"/>
    </source>
</evidence>
<dbReference type="Proteomes" id="UP000886780">
    <property type="component" value="Unassembled WGS sequence"/>
</dbReference>
<proteinExistence type="inferred from homology"/>
<evidence type="ECO:0000259" key="6">
    <source>
        <dbReference type="SMART" id="SM01001"/>
    </source>
</evidence>
<reference evidence="7" key="1">
    <citation type="journal article" date="2021" name="PeerJ">
        <title>Extensive microbial diversity within the chicken gut microbiome revealed by metagenomics and culture.</title>
        <authorList>
            <person name="Gilroy R."/>
            <person name="Ravi A."/>
            <person name="Getino M."/>
            <person name="Pursley I."/>
            <person name="Horton D.L."/>
            <person name="Alikhan N.F."/>
            <person name="Baker D."/>
            <person name="Gharbi K."/>
            <person name="Hall N."/>
            <person name="Watson M."/>
            <person name="Adriaenssens E.M."/>
            <person name="Foster-Nyarko E."/>
            <person name="Jarju S."/>
            <person name="Secka A."/>
            <person name="Antonio M."/>
            <person name="Oren A."/>
            <person name="Chaudhuri R.R."/>
            <person name="La Ragione R."/>
            <person name="Hildebrand F."/>
            <person name="Pallen M.J."/>
        </authorList>
    </citation>
    <scope>NUCLEOTIDE SEQUENCE</scope>
    <source>
        <strain evidence="7">ChiGjej4B4-12881</strain>
    </source>
</reference>
<feature type="domain" description="PurE" evidence="6">
    <location>
        <begin position="2"/>
        <end position="151"/>
    </location>
</feature>
<comment type="caution">
    <text evidence="7">The sequence shown here is derived from an EMBL/GenBank/DDBJ whole genome shotgun (WGS) entry which is preliminary data.</text>
</comment>
<keyword evidence="2 3" id="KW-0413">Isomerase</keyword>
<dbReference type="NCBIfam" id="TIGR01162">
    <property type="entry name" value="purE"/>
    <property type="match status" value="1"/>
</dbReference>
<evidence type="ECO:0000256" key="1">
    <source>
        <dbReference type="ARBA" id="ARBA00022755"/>
    </source>
</evidence>
<dbReference type="SUPFAM" id="SSF52255">
    <property type="entry name" value="N5-CAIR mutase (phosphoribosylaminoimidazole carboxylase, PurE)"/>
    <property type="match status" value="1"/>
</dbReference>
<dbReference type="HAMAP" id="MF_01929">
    <property type="entry name" value="PurE_classI"/>
    <property type="match status" value="1"/>
</dbReference>
<evidence type="ECO:0000256" key="3">
    <source>
        <dbReference type="HAMAP-Rule" id="MF_01929"/>
    </source>
</evidence>
<dbReference type="GO" id="GO:0016829">
    <property type="term" value="F:lyase activity"/>
    <property type="evidence" value="ECO:0007669"/>
    <property type="project" value="UniProtKB-KW"/>
</dbReference>
<protein>
    <recommendedName>
        <fullName evidence="3 4">N5-carboxyaminoimidazole ribonucleotide mutase</fullName>
        <shortName evidence="3 4">N5-CAIR mutase</shortName>
        <ecNumber evidence="3 4">5.4.99.18</ecNumber>
    </recommendedName>
    <alternativeName>
        <fullName evidence="3">5-(carboxyamino)imidazole ribonucleotide mutase</fullName>
    </alternativeName>
</protein>
<dbReference type="EC" id="5.4.99.18" evidence="3 4"/>
<dbReference type="InterPro" id="IPR024694">
    <property type="entry name" value="PurE_prokaryotes"/>
</dbReference>
<comment type="similarity">
    <text evidence="3">Belongs to the AIR carboxylase family. Class I subfamily.</text>
</comment>
<evidence type="ECO:0000313" key="8">
    <source>
        <dbReference type="Proteomes" id="UP000886780"/>
    </source>
</evidence>
<dbReference type="EMBL" id="DXEU01000127">
    <property type="protein sequence ID" value="HIX52574.1"/>
    <property type="molecule type" value="Genomic_DNA"/>
</dbReference>
<evidence type="ECO:0000256" key="2">
    <source>
        <dbReference type="ARBA" id="ARBA00023235"/>
    </source>
</evidence>
<comment type="catalytic activity">
    <reaction evidence="3 4">
        <text>5-carboxyamino-1-(5-phospho-D-ribosyl)imidazole + H(+) = 5-amino-1-(5-phospho-D-ribosyl)imidazole-4-carboxylate</text>
        <dbReference type="Rhea" id="RHEA:13193"/>
        <dbReference type="ChEBI" id="CHEBI:15378"/>
        <dbReference type="ChEBI" id="CHEBI:58730"/>
        <dbReference type="ChEBI" id="CHEBI:77657"/>
        <dbReference type="EC" id="5.4.99.18"/>
    </reaction>
</comment>
<keyword evidence="7" id="KW-0456">Lyase</keyword>
<dbReference type="GO" id="GO:0006189">
    <property type="term" value="P:'de novo' IMP biosynthetic process"/>
    <property type="evidence" value="ECO:0007669"/>
    <property type="project" value="UniProtKB-UniRule"/>
</dbReference>
<dbReference type="Pfam" id="PF00731">
    <property type="entry name" value="AIRC"/>
    <property type="match status" value="1"/>
</dbReference>
<accession>A0A9D1W4R0</accession>
<comment type="pathway">
    <text evidence="3 4">Purine metabolism; IMP biosynthesis via de novo pathway; 5-amino-1-(5-phospho-D-ribosyl)imidazole-4-carboxylate from 5-amino-1-(5-phospho-D-ribosyl)imidazole (N5-CAIR route): step 2/2.</text>
</comment>
<feature type="binding site" evidence="3 5">
    <location>
        <position position="10"/>
    </location>
    <ligand>
        <name>substrate</name>
    </ligand>
</feature>
<dbReference type="AlphaFoldDB" id="A0A9D1W4R0"/>
<sequence>MARVGIVMGSDSDMPVMAQAAAVLEKLGVDFEMTIISAHREPDVFFQYAKSAEERGYKVIIAGAGKAAHLPGMCAALFPMPVIGIPMKTSDLGGVDSLYSIVQMPSGIPVATVAINGGTNAGILAAKILAASDEALLERLKKYSEDLKRDVVKKAEKLDEIGYKAYLEGMKK</sequence>
<name>A0A9D1W4R0_9FIRM</name>
<reference evidence="7" key="2">
    <citation type="submission" date="2021-04" db="EMBL/GenBank/DDBJ databases">
        <authorList>
            <person name="Gilroy R."/>
        </authorList>
    </citation>
    <scope>NUCLEOTIDE SEQUENCE</scope>
    <source>
        <strain evidence="7">ChiGjej4B4-12881</strain>
    </source>
</reference>
<dbReference type="PANTHER" id="PTHR23046:SF2">
    <property type="entry name" value="PHOSPHORIBOSYLAMINOIMIDAZOLE CARBOXYLASE"/>
    <property type="match status" value="1"/>
</dbReference>
<dbReference type="InterPro" id="IPR000031">
    <property type="entry name" value="PurE_dom"/>
</dbReference>
<feature type="binding site" evidence="3 5">
    <location>
        <position position="13"/>
    </location>
    <ligand>
        <name>substrate</name>
    </ligand>
</feature>
<dbReference type="PIRSF" id="PIRSF001338">
    <property type="entry name" value="AIR_carboxylase"/>
    <property type="match status" value="1"/>
</dbReference>